<dbReference type="SUPFAM" id="SSF101215">
    <property type="entry name" value="KaiA/RbsU domain"/>
    <property type="match status" value="1"/>
</dbReference>
<dbReference type="InterPro" id="IPR036457">
    <property type="entry name" value="PPM-type-like_dom_sf"/>
</dbReference>
<name>A0A081L859_9BACI</name>
<gene>
    <name evidence="3" type="ORF">BA70_09035</name>
</gene>
<dbReference type="PROSITE" id="PS51746">
    <property type="entry name" value="PPM_2"/>
    <property type="match status" value="1"/>
</dbReference>
<dbReference type="Gene3D" id="3.60.40.10">
    <property type="entry name" value="PPM-type phosphatase domain"/>
    <property type="match status" value="1"/>
</dbReference>
<dbReference type="AlphaFoldDB" id="A0A081L859"/>
<dbReference type="Proteomes" id="UP000028091">
    <property type="component" value="Unassembled WGS sequence"/>
</dbReference>
<evidence type="ECO:0000313" key="4">
    <source>
        <dbReference type="Proteomes" id="UP000028091"/>
    </source>
</evidence>
<dbReference type="Gene3D" id="1.10.1240.30">
    <property type="entry name" value="KaiA/RbsU domain"/>
    <property type="match status" value="1"/>
</dbReference>
<evidence type="ECO:0000259" key="2">
    <source>
        <dbReference type="PROSITE" id="PS51746"/>
    </source>
</evidence>
<dbReference type="RefSeq" id="WP_034324011.1">
    <property type="nucleotide sequence ID" value="NZ_JBCMYH010000016.1"/>
</dbReference>
<dbReference type="SUPFAM" id="SSF81606">
    <property type="entry name" value="PP2C-like"/>
    <property type="match status" value="1"/>
</dbReference>
<dbReference type="eggNOG" id="COG2208">
    <property type="taxonomic scope" value="Bacteria"/>
</dbReference>
<evidence type="ECO:0000313" key="3">
    <source>
        <dbReference type="EMBL" id="KEP25435.1"/>
    </source>
</evidence>
<dbReference type="InterPro" id="IPR017944">
    <property type="entry name" value="KaiA/RbsU_helical_domain_sf"/>
</dbReference>
<keyword evidence="1" id="KW-0378">Hydrolase</keyword>
<dbReference type="GO" id="GO:0016791">
    <property type="term" value="F:phosphatase activity"/>
    <property type="evidence" value="ECO:0007669"/>
    <property type="project" value="TreeGrafter"/>
</dbReference>
<dbReference type="InterPro" id="IPR052016">
    <property type="entry name" value="Bact_Sigma-Reg"/>
</dbReference>
<reference evidence="3 4" key="1">
    <citation type="submission" date="2012-09" db="EMBL/GenBank/DDBJ databases">
        <title>Genome Sequence of Bacillus sp. DW5-4.</title>
        <authorList>
            <person name="Lai Q."/>
            <person name="Liu Y."/>
            <person name="Shao Z."/>
        </authorList>
    </citation>
    <scope>NUCLEOTIDE SEQUENCE [LARGE SCALE GENOMIC DNA]</scope>
    <source>
        <strain evidence="3 4">DW5-4</strain>
    </source>
</reference>
<dbReference type="SMART" id="SM00331">
    <property type="entry name" value="PP2C_SIG"/>
    <property type="match status" value="1"/>
</dbReference>
<dbReference type="Pfam" id="PF07228">
    <property type="entry name" value="SpoIIE"/>
    <property type="match status" value="1"/>
</dbReference>
<dbReference type="EMBL" id="JOTP01000023">
    <property type="protein sequence ID" value="KEP25435.1"/>
    <property type="molecule type" value="Genomic_DNA"/>
</dbReference>
<dbReference type="InterPro" id="IPR001932">
    <property type="entry name" value="PPM-type_phosphatase-like_dom"/>
</dbReference>
<dbReference type="FunFam" id="3.60.40.10:FF:000045">
    <property type="entry name" value="Stage II sporulation protein E"/>
    <property type="match status" value="1"/>
</dbReference>
<sequence length="335" mass="38310">MDFKEVMEQRYHQLLSRYISDLTETSLYQAQKFSRKTIEHQIPPEEIVSVHRKVIQELYPDLPEDVFHSLDFLIEVMIGYGLAYQEHLTLRGIQQEIKSEIEIAANVQQTLLETKIPEGDTFDIGAISVPAKQMSGDYYHFVTDHDTINIAIADVIGKGIPAALCMSMIKYAMDSLPESGSGPTKVLKTLNRVVEQNVDPSMFITMFYGSYNKETHEFKYASAGHEPGFFYCNKENQFYDLDARGLVLGIAPDFDYRQYEKHLDVGDMVILFSDGVTESKSEDGFLEREDIKVLIAEHLSYSAQEMVDAIYASLLKLQDFQLHDDFTLLVLKRKV</sequence>
<evidence type="ECO:0000256" key="1">
    <source>
        <dbReference type="ARBA" id="ARBA00022801"/>
    </source>
</evidence>
<organism evidence="3 4">
    <name type="scientific">Bacillus zhangzhouensis</name>
    <dbReference type="NCBI Taxonomy" id="1178540"/>
    <lineage>
        <taxon>Bacteria</taxon>
        <taxon>Bacillati</taxon>
        <taxon>Bacillota</taxon>
        <taxon>Bacilli</taxon>
        <taxon>Bacillales</taxon>
        <taxon>Bacillaceae</taxon>
        <taxon>Bacillus</taxon>
    </lineage>
</organism>
<feature type="domain" description="PPM-type phosphatase" evidence="2">
    <location>
        <begin position="123"/>
        <end position="333"/>
    </location>
</feature>
<proteinExistence type="predicted"/>
<dbReference type="PANTHER" id="PTHR43156">
    <property type="entry name" value="STAGE II SPORULATION PROTEIN E-RELATED"/>
    <property type="match status" value="1"/>
</dbReference>
<protein>
    <submittedName>
        <fullName evidence="3">Phosphoserine phosphatase</fullName>
    </submittedName>
</protein>
<dbReference type="PANTHER" id="PTHR43156:SF15">
    <property type="entry name" value="PHOSPHOSERINE PHOSPHATASE RSBU"/>
    <property type="match status" value="1"/>
</dbReference>
<dbReference type="OrthoDB" id="311592at2"/>
<keyword evidence="4" id="KW-1185">Reference proteome</keyword>
<accession>A0A081L859</accession>
<dbReference type="Pfam" id="PF08673">
    <property type="entry name" value="RsbU_N"/>
    <property type="match status" value="1"/>
</dbReference>
<comment type="caution">
    <text evidence="3">The sequence shown here is derived from an EMBL/GenBank/DDBJ whole genome shotgun (WGS) entry which is preliminary data.</text>
</comment>
<dbReference type="InterPro" id="IPR014787">
    <property type="entry name" value="PSer_Pase_RsbU_N"/>
</dbReference>